<protein>
    <submittedName>
        <fullName evidence="1">STE20 related adaptor alpha</fullName>
    </submittedName>
</protein>
<dbReference type="GeneTree" id="ENSGT00940000158827"/>
<dbReference type="HGNC" id="HGNC:30172">
    <property type="gene designation" value="STRADA"/>
</dbReference>
<dbReference type="Antibodypedia" id="64277">
    <property type="antibodies" value="350 antibodies from 31 providers"/>
</dbReference>
<dbReference type="Proteomes" id="UP000005640">
    <property type="component" value="Chromosome 17"/>
</dbReference>
<reference evidence="1" key="4">
    <citation type="submission" date="2025-08" db="UniProtKB">
        <authorList>
            <consortium name="Ensembl"/>
        </authorList>
    </citation>
    <scope>IDENTIFICATION</scope>
</reference>
<keyword evidence="2" id="KW-1185">Reference proteome</keyword>
<sequence>MSSFLPEGGC</sequence>
<gene>
    <name evidence="1" type="primary">STRADA</name>
</gene>
<dbReference type="EMBL" id="AC046185">
    <property type="status" value="NOT_ANNOTATED_CDS"/>
    <property type="molecule type" value="Genomic_DNA"/>
</dbReference>
<evidence type="ECO:0000313" key="1">
    <source>
        <dbReference type="Ensembl" id="ENSP00000462496.1"/>
    </source>
</evidence>
<proteinExistence type="predicted"/>
<dbReference type="EMBL" id="AC015651">
    <property type="status" value="NOT_ANNOTATED_CDS"/>
    <property type="molecule type" value="Genomic_DNA"/>
</dbReference>
<dbReference type="Ensembl" id="ENST00000584110.1">
    <property type="protein sequence ID" value="ENSP00000462496.1"/>
    <property type="gene ID" value="ENSG00000266173.7"/>
</dbReference>
<dbReference type="Ensembl" id="ENST00000584110.1">
    <property type="protein sequence ID" value="ENSP00000462496.1"/>
    <property type="gene ID" value="ENSG00000266173.8"/>
</dbReference>
<evidence type="ECO:0000313" key="2">
    <source>
        <dbReference type="Proteomes" id="UP000005640"/>
    </source>
</evidence>
<dbReference type="OpenTargets" id="ENSG00000266173"/>
<dbReference type="OrthoDB" id="840771at2759"/>
<dbReference type="VEuPathDB" id="HostDB:ENSG00000266173"/>
<feature type="non-terminal residue" evidence="1">
    <location>
        <position position="10"/>
    </location>
</feature>
<organism evidence="1 2">
    <name type="scientific">Homo sapiens</name>
    <name type="common">Human</name>
    <dbReference type="NCBI Taxonomy" id="9606"/>
    <lineage>
        <taxon>Eukaryota</taxon>
        <taxon>Metazoa</taxon>
        <taxon>Chordata</taxon>
        <taxon>Craniata</taxon>
        <taxon>Vertebrata</taxon>
        <taxon>Euteleostomi</taxon>
        <taxon>Mammalia</taxon>
        <taxon>Eutheria</taxon>
        <taxon>Euarchontoglires</taxon>
        <taxon>Primates</taxon>
        <taxon>Haplorrhini</taxon>
        <taxon>Catarrhini</taxon>
        <taxon>Hominidae</taxon>
        <taxon>Homo</taxon>
    </lineage>
</organism>
<reference evidence="1 2" key="3">
    <citation type="journal article" date="2006" name="Nature">
        <title>DNA sequence of human chromosome 17 and analysis of rearrangement in the human lineage.</title>
        <authorList>
            <person name="Zody M.C."/>
            <person name="Garber M."/>
            <person name="Adams D.J."/>
            <person name="Sharpe T."/>
            <person name="Harrow J."/>
            <person name="Lupski J.R."/>
            <person name="Nicholson C."/>
            <person name="Searle S.M."/>
            <person name="Wilming L."/>
            <person name="Young S.K."/>
            <person name="Abouelleil A."/>
            <person name="Allen N.R."/>
            <person name="Bi W."/>
            <person name="Bloom T."/>
            <person name="Borowsky M.L."/>
            <person name="Bugalter B.E."/>
            <person name="Butler J."/>
            <person name="Chang J.L."/>
            <person name="Chen C.K."/>
            <person name="Cook A."/>
            <person name="Corum B."/>
            <person name="Cuomo C.A."/>
            <person name="de Jong P.J."/>
            <person name="DeCaprio D."/>
            <person name="Dewar K."/>
            <person name="FitzGerald M."/>
            <person name="Gilbert J."/>
            <person name="Gibson R."/>
            <person name="Gnerre S."/>
            <person name="Goldstein S."/>
            <person name="Grafham D.V."/>
            <person name="Grocock R."/>
            <person name="Hafez N."/>
            <person name="Hagopian D.S."/>
            <person name="Hart E."/>
            <person name="Norman C.H."/>
            <person name="Humphray S."/>
            <person name="Jaffe D.B."/>
            <person name="Jones M."/>
            <person name="Kamal M."/>
            <person name="Khodiyar V.K."/>
            <person name="LaButti K."/>
            <person name="Laird G."/>
            <person name="Lehoczky J."/>
            <person name="Liu X."/>
            <person name="Lokyitsang T."/>
            <person name="Loveland J."/>
            <person name="Lui A."/>
            <person name="Macdonald P."/>
            <person name="Major J.E."/>
            <person name="Matthews L."/>
            <person name="Mauceli E."/>
            <person name="McCarroll S.A."/>
            <person name="Mihalev A.H."/>
            <person name="Mudge J."/>
            <person name="Nguyen C."/>
            <person name="Nicol R."/>
            <person name="O'Leary S.B."/>
            <person name="Osoegawa K."/>
            <person name="Schwartz D.C."/>
            <person name="Shaw-Smith C."/>
            <person name="Stankiewicz P."/>
            <person name="Steward C."/>
            <person name="Swarbreck D."/>
            <person name="Venkataraman V."/>
            <person name="Whittaker C.A."/>
            <person name="Yang X."/>
            <person name="Zimmer A.R."/>
            <person name="Bradley A."/>
            <person name="Hubbard T."/>
            <person name="Birren B.W."/>
            <person name="Rogers J."/>
            <person name="Lander E.S."/>
            <person name="Nusbaum C."/>
        </authorList>
    </citation>
    <scope>NUCLEOTIDE SEQUENCE [LARGE SCALE GENOMIC DNA]</scope>
</reference>
<name>A0A0G2JLH2_HUMAN</name>
<dbReference type="ChiTaRS" id="STRADA">
    <property type="organism name" value="human"/>
</dbReference>
<reference evidence="1 2" key="1">
    <citation type="journal article" date="2001" name="Nature">
        <title>Initial sequencing and analysis of the human genome.</title>
        <authorList>
            <consortium name="International Human Genome Sequencing Consortium"/>
            <person name="Lander E.S."/>
            <person name="Linton L.M."/>
            <person name="Birren B."/>
            <person name="Nusbaum C."/>
            <person name="Zody M.C."/>
            <person name="Baldwin J."/>
            <person name="Devon K."/>
            <person name="Dewar K."/>
            <person name="Doyle M."/>
            <person name="FitzHugh W."/>
            <person name="Funke R."/>
            <person name="Gage D."/>
            <person name="Harris K."/>
            <person name="Heaford A."/>
            <person name="Howland J."/>
            <person name="Kann L."/>
            <person name="Lehoczky J."/>
            <person name="LeVine R."/>
            <person name="McEwan P."/>
            <person name="McKernan K."/>
            <person name="Meldrim J."/>
            <person name="Mesirov J.P."/>
            <person name="Miranda C."/>
            <person name="Morris W."/>
            <person name="Naylor J."/>
            <person name="Raymond C."/>
            <person name="Rosetti M."/>
            <person name="Santos R."/>
            <person name="Sheridan A."/>
            <person name="Sougnez C."/>
            <person name="Stange-Thomann N."/>
            <person name="Stojanovic N."/>
            <person name="Subramanian A."/>
            <person name="Wyman D."/>
            <person name="Rogers J."/>
            <person name="Sulston J."/>
            <person name="Ainscough R."/>
            <person name="Beck S."/>
            <person name="Bentley D."/>
            <person name="Burton J."/>
            <person name="Clee C."/>
            <person name="Carter N."/>
            <person name="Coulson A."/>
            <person name="Deadman R."/>
            <person name="Deloukas P."/>
            <person name="Dunham A."/>
            <person name="Dunham I."/>
            <person name="Durbin R."/>
            <person name="French L."/>
            <person name="Grafham D."/>
            <person name="Gregory S."/>
            <person name="Hubbard T."/>
            <person name="Humphray S."/>
            <person name="Hunt A."/>
            <person name="Jones M."/>
            <person name="Lloyd C."/>
            <person name="McMurray A."/>
            <person name="Matthews L."/>
            <person name="Mercer S."/>
            <person name="Milne S."/>
            <person name="Mullikin J.C."/>
            <person name="Mungall A."/>
            <person name="Plumb R."/>
            <person name="Ross M."/>
            <person name="Shownkeen R."/>
            <person name="Sims S."/>
            <person name="Waterston R.H."/>
            <person name="Wilson R.K."/>
            <person name="Hillier L.W."/>
            <person name="McPherson J.D."/>
            <person name="Marra M.A."/>
            <person name="Mardis E.R."/>
            <person name="Fulton L.A."/>
            <person name="Chinwalla A.T."/>
            <person name="Pepin K.H."/>
            <person name="Gish W.R."/>
            <person name="Chissoe S.L."/>
            <person name="Wendl M.C."/>
            <person name="Delehaunty K.D."/>
            <person name="Miner T.L."/>
            <person name="Delehaunty A."/>
            <person name="Kramer J.B."/>
            <person name="Cook L.L."/>
            <person name="Fulton R.S."/>
            <person name="Johnson D.L."/>
            <person name="Minx P.J."/>
            <person name="Clifton S.W."/>
            <person name="Hawkins T."/>
            <person name="Branscomb E."/>
            <person name="Predki P."/>
            <person name="Richardson P."/>
            <person name="Wenning S."/>
            <person name="Slezak T."/>
            <person name="Doggett N."/>
            <person name="Cheng J.F."/>
            <person name="Olsen A."/>
            <person name="Lucas S."/>
            <person name="Elkin C."/>
            <person name="Uberbacher E."/>
            <person name="Frazier M."/>
            <person name="Gibbs R.A."/>
            <person name="Muzny D.M."/>
            <person name="Scherer S.E."/>
            <person name="Bouck J.B."/>
            <person name="Sodergren E.J."/>
            <person name="Worley K.C."/>
            <person name="Rives C.M."/>
            <person name="Gorrell J.H."/>
            <person name="Metzker M.L."/>
            <person name="Naylor S.L."/>
            <person name="Kucherlapati R.S."/>
            <person name="Nelson D.L."/>
            <person name="Weinstock G.M."/>
            <person name="Sakaki Y."/>
            <person name="Fujiyama A."/>
            <person name="Hattori M."/>
            <person name="Yada T."/>
            <person name="Toyoda A."/>
            <person name="Itoh T."/>
            <person name="Kawagoe C."/>
            <person name="Watanabe H."/>
            <person name="Totoki Y."/>
            <person name="Taylor T."/>
            <person name="Weissenbach J."/>
            <person name="Heilig R."/>
            <person name="Saurin W."/>
            <person name="Artiguenave F."/>
            <person name="Brottier P."/>
            <person name="Bruls T."/>
            <person name="Pelletier E."/>
            <person name="Robert C."/>
            <person name="Wincker P."/>
            <person name="Smith D.R."/>
            <person name="Doucette-Stamm L."/>
            <person name="Rubenfield M."/>
            <person name="Weinstock K."/>
            <person name="Lee H.M."/>
            <person name="Dubois J."/>
            <person name="Rosenthal A."/>
            <person name="Platzer M."/>
            <person name="Nyakatura G."/>
            <person name="Taudien S."/>
            <person name="Rump A."/>
            <person name="Yang H."/>
            <person name="Yu J."/>
            <person name="Wang J."/>
            <person name="Huang G."/>
            <person name="Gu J."/>
            <person name="Hood L."/>
            <person name="Rowen L."/>
            <person name="Madan A."/>
            <person name="Qin S."/>
            <person name="Davis R.W."/>
            <person name="Federspiel N.A."/>
            <person name="Abola A.P."/>
            <person name="Proctor M.J."/>
            <person name="Myers R.M."/>
            <person name="Schmutz J."/>
            <person name="Dickson M."/>
            <person name="Grimwood J."/>
            <person name="Cox D.R."/>
            <person name="Olson M.V."/>
            <person name="Kaul R."/>
            <person name="Raymond C."/>
            <person name="Shimizu N."/>
            <person name="Kawasaki K."/>
            <person name="Minoshima S."/>
            <person name="Evans G.A."/>
            <person name="Athanasiou M."/>
            <person name="Schultz R."/>
            <person name="Roe B.A."/>
            <person name="Chen F."/>
            <person name="Pan H."/>
            <person name="Ramser J."/>
            <person name="Lehrach H."/>
            <person name="Reinhardt R."/>
            <person name="McCombie W.R."/>
            <person name="de la Bastide M."/>
            <person name="Dedhia N."/>
            <person name="Blocker H."/>
            <person name="Hornischer K."/>
            <person name="Nordsiek G."/>
            <person name="Agarwala R."/>
            <person name="Aravind L."/>
            <person name="Bailey J.A."/>
            <person name="Bateman A."/>
            <person name="Batzoglou S."/>
            <person name="Birney E."/>
            <person name="Bork P."/>
            <person name="Brown D.G."/>
            <person name="Burge C.B."/>
            <person name="Cerutti L."/>
            <person name="Chen H.C."/>
            <person name="Church D."/>
            <person name="Clamp M."/>
            <person name="Copley R.R."/>
            <person name="Doerks T."/>
            <person name="Eddy S.R."/>
            <person name="Eichler E.E."/>
            <person name="Furey T.S."/>
            <person name="Galagan J."/>
            <person name="Gilbert J.G."/>
            <person name="Harmon C."/>
            <person name="Hayashizaki Y."/>
            <person name="Haussler D."/>
            <person name="Hermjakob H."/>
            <person name="Hokamp K."/>
            <person name="Jang W."/>
            <person name="Johnson L.S."/>
            <person name="Jones T.A."/>
            <person name="Kasif S."/>
            <person name="Kaspryzk A."/>
            <person name="Kennedy S."/>
            <person name="Kent W.J."/>
            <person name="Kitts P."/>
            <person name="Koonin E.V."/>
            <person name="Korf I."/>
            <person name="Kulp D."/>
            <person name="Lancet D."/>
            <person name="Lowe T.M."/>
            <person name="McLysaght A."/>
            <person name="Mikkelsen T."/>
            <person name="Moran J.V."/>
            <person name="Mulder N."/>
            <person name="Pollara V.J."/>
            <person name="Ponting C.P."/>
            <person name="Schuler G."/>
            <person name="Schultz J."/>
            <person name="Slater G."/>
            <person name="Smit A.F."/>
            <person name="Stupka E."/>
            <person name="Szustakowski J."/>
            <person name="Thierry-Mieg D."/>
            <person name="Thierry-Mieg J."/>
            <person name="Wagner L."/>
            <person name="Wallis J."/>
            <person name="Wheeler R."/>
            <person name="Williams A."/>
            <person name="Wolf Y.I."/>
            <person name="Wolfe K.H."/>
            <person name="Yang S.P."/>
            <person name="Yeh R.F."/>
            <person name="Collins F."/>
            <person name="Guyer M.S."/>
            <person name="Peterson J."/>
            <person name="Felsenfeld A."/>
            <person name="Wetterstrand K.A."/>
            <person name="Patrinos A."/>
            <person name="Morgan M.J."/>
            <person name="de Jong P."/>
            <person name="Catanese J.J."/>
            <person name="Osoegawa K."/>
            <person name="Shizuya H."/>
            <person name="Choi S."/>
            <person name="Chen Y.J."/>
        </authorList>
    </citation>
    <scope>NUCLEOTIDE SEQUENCE [LARGE SCALE GENOMIC DNA]</scope>
</reference>
<reference evidence="1" key="5">
    <citation type="submission" date="2025-09" db="UniProtKB">
        <authorList>
            <consortium name="Ensembl"/>
        </authorList>
    </citation>
    <scope>IDENTIFICATION</scope>
</reference>
<dbReference type="Bgee" id="ENSG00000266173">
    <property type="expression patterns" value="Expressed in right uterine tube and 94 other cell types or tissues"/>
</dbReference>
<reference evidence="1 2" key="2">
    <citation type="journal article" date="2004" name="Nature">
        <title>Finishing the euchromatic sequence of the human genome.</title>
        <authorList>
            <consortium name="International Human Genome Sequencing Consortium"/>
        </authorList>
    </citation>
    <scope>NUCLEOTIDE SEQUENCE [LARGE SCALE GENOMIC DNA]</scope>
</reference>
<dbReference type="OMA" id="INGVMPF"/>
<accession>A0A0G2JLH2</accession>
<dbReference type="ExpressionAtlas" id="A0A0G2JLH2">
    <property type="expression patterns" value="baseline and differential"/>
</dbReference>